<dbReference type="PRINTS" id="PR00153">
    <property type="entry name" value="CSAPPISMRASE"/>
</dbReference>
<reference evidence="5 6" key="1">
    <citation type="submission" date="2017-08" db="EMBL/GenBank/DDBJ databases">
        <title>Acidophilic green algal genome provides insights into adaptation to an acidic environment.</title>
        <authorList>
            <person name="Hirooka S."/>
            <person name="Hirose Y."/>
            <person name="Kanesaki Y."/>
            <person name="Higuchi S."/>
            <person name="Fujiwara T."/>
            <person name="Onuma R."/>
            <person name="Era A."/>
            <person name="Ohbayashi R."/>
            <person name="Uzuka A."/>
            <person name="Nozaki H."/>
            <person name="Yoshikawa H."/>
            <person name="Miyagishima S.Y."/>
        </authorList>
    </citation>
    <scope>NUCLEOTIDE SEQUENCE [LARGE SCALE GENOMIC DNA]</scope>
    <source>
        <strain evidence="5 6">NIES-2499</strain>
    </source>
</reference>
<feature type="domain" description="PPIase cyclophilin-type" evidence="4">
    <location>
        <begin position="33"/>
        <end position="163"/>
    </location>
</feature>
<dbReference type="OrthoDB" id="423037at2759"/>
<comment type="catalytic activity">
    <reaction evidence="3">
        <text>[protein]-peptidylproline (omega=180) = [protein]-peptidylproline (omega=0)</text>
        <dbReference type="Rhea" id="RHEA:16237"/>
        <dbReference type="Rhea" id="RHEA-COMP:10747"/>
        <dbReference type="Rhea" id="RHEA-COMP:10748"/>
        <dbReference type="ChEBI" id="CHEBI:83833"/>
        <dbReference type="ChEBI" id="CHEBI:83834"/>
        <dbReference type="EC" id="5.2.1.8"/>
    </reaction>
</comment>
<dbReference type="InterPro" id="IPR002130">
    <property type="entry name" value="Cyclophilin-type_PPIase_dom"/>
</dbReference>
<sequence>MTLMYKLLIQIIVAISILNGRGVAGEVETYQVEFEINVSQGKTGKFVVEVYPEWAPLGAQRFREIIVGETWSFARFFRVVPGFMVQWGIPSKPSEASKWRNNKIRDDPVIKSNERGTISFATSGKDSRTTQVFINFVDNSNLDGMGFSPFGRVVSGMEVVDTIYSGYGEKPDQGRIQSEGNSYLKKDFPRLSFIKSAKILGQEDNGKVTMSGATSSVDTDL</sequence>
<gene>
    <name evidence="5" type="ORF">CEUSTIGMA_g2759.t1</name>
</gene>
<dbReference type="SUPFAM" id="SSF50891">
    <property type="entry name" value="Cyclophilin-like"/>
    <property type="match status" value="1"/>
</dbReference>
<dbReference type="GO" id="GO:0003755">
    <property type="term" value="F:peptidyl-prolyl cis-trans isomerase activity"/>
    <property type="evidence" value="ECO:0007669"/>
    <property type="project" value="UniProtKB-UniRule"/>
</dbReference>
<evidence type="ECO:0000256" key="2">
    <source>
        <dbReference type="ARBA" id="ARBA00023235"/>
    </source>
</evidence>
<keyword evidence="6" id="KW-1185">Reference proteome</keyword>
<accession>A0A250WWV6</accession>
<proteinExistence type="inferred from homology"/>
<evidence type="ECO:0000259" key="4">
    <source>
        <dbReference type="PROSITE" id="PS50072"/>
    </source>
</evidence>
<evidence type="ECO:0000256" key="3">
    <source>
        <dbReference type="RuleBase" id="RU363019"/>
    </source>
</evidence>
<keyword evidence="2 3" id="KW-0413">Isomerase</keyword>
<dbReference type="STRING" id="1157962.A0A250WWV6"/>
<keyword evidence="3" id="KW-0732">Signal</keyword>
<dbReference type="PANTHER" id="PTHR43246">
    <property type="entry name" value="PEPTIDYL-PROLYL CIS-TRANS ISOMERASE CYP38, CHLOROPLASTIC"/>
    <property type="match status" value="1"/>
</dbReference>
<dbReference type="AlphaFoldDB" id="A0A250WWV6"/>
<protein>
    <recommendedName>
        <fullName evidence="3">Peptidyl-prolyl cis-trans isomerase</fullName>
        <shortName evidence="3">PPIase</shortName>
        <ecNumber evidence="3">5.2.1.8</ecNumber>
    </recommendedName>
</protein>
<comment type="function">
    <text evidence="3">PPIases accelerate the folding of proteins. It catalyzes the cis-trans isomerization of proline imidic peptide bonds in oligopeptides.</text>
</comment>
<comment type="caution">
    <text evidence="5">The sequence shown here is derived from an EMBL/GenBank/DDBJ whole genome shotgun (WGS) entry which is preliminary data.</text>
</comment>
<evidence type="ECO:0000313" key="6">
    <source>
        <dbReference type="Proteomes" id="UP000232323"/>
    </source>
</evidence>
<evidence type="ECO:0000256" key="1">
    <source>
        <dbReference type="ARBA" id="ARBA00023110"/>
    </source>
</evidence>
<feature type="signal peptide" evidence="3">
    <location>
        <begin position="1"/>
        <end position="24"/>
    </location>
</feature>
<dbReference type="Gene3D" id="2.40.100.10">
    <property type="entry name" value="Cyclophilin-like"/>
    <property type="match status" value="1"/>
</dbReference>
<dbReference type="EMBL" id="BEGY01000011">
    <property type="protein sequence ID" value="GAX75314.1"/>
    <property type="molecule type" value="Genomic_DNA"/>
</dbReference>
<dbReference type="InterPro" id="IPR044665">
    <property type="entry name" value="E_coli_cyclophilin_A-like"/>
</dbReference>
<dbReference type="Proteomes" id="UP000232323">
    <property type="component" value="Unassembled WGS sequence"/>
</dbReference>
<name>A0A250WWV6_9CHLO</name>
<dbReference type="Pfam" id="PF00160">
    <property type="entry name" value="Pro_isomerase"/>
    <property type="match status" value="1"/>
</dbReference>
<keyword evidence="1 3" id="KW-0697">Rotamase</keyword>
<dbReference type="PROSITE" id="PS50072">
    <property type="entry name" value="CSA_PPIASE_2"/>
    <property type="match status" value="1"/>
</dbReference>
<comment type="similarity">
    <text evidence="3">Belongs to the cyclophilin-type PPIase family.</text>
</comment>
<evidence type="ECO:0000313" key="5">
    <source>
        <dbReference type="EMBL" id="GAX75314.1"/>
    </source>
</evidence>
<feature type="chain" id="PRO_5011829717" description="Peptidyl-prolyl cis-trans isomerase" evidence="3">
    <location>
        <begin position="25"/>
        <end position="221"/>
    </location>
</feature>
<dbReference type="InterPro" id="IPR029000">
    <property type="entry name" value="Cyclophilin-like_dom_sf"/>
</dbReference>
<dbReference type="EC" id="5.2.1.8" evidence="3"/>
<organism evidence="5 6">
    <name type="scientific">Chlamydomonas eustigma</name>
    <dbReference type="NCBI Taxonomy" id="1157962"/>
    <lineage>
        <taxon>Eukaryota</taxon>
        <taxon>Viridiplantae</taxon>
        <taxon>Chlorophyta</taxon>
        <taxon>core chlorophytes</taxon>
        <taxon>Chlorophyceae</taxon>
        <taxon>CS clade</taxon>
        <taxon>Chlamydomonadales</taxon>
        <taxon>Chlamydomonadaceae</taxon>
        <taxon>Chlamydomonas</taxon>
    </lineage>
</organism>